<evidence type="ECO:0000256" key="1">
    <source>
        <dbReference type="SAM" id="Phobius"/>
    </source>
</evidence>
<keyword evidence="1" id="KW-1133">Transmembrane helix</keyword>
<feature type="transmembrane region" description="Helical" evidence="1">
    <location>
        <begin position="37"/>
        <end position="57"/>
    </location>
</feature>
<reference evidence="3" key="1">
    <citation type="journal article" date="2019" name="Int. J. Syst. Evol. Microbiol.">
        <title>The Global Catalogue of Microorganisms (GCM) 10K type strain sequencing project: providing services to taxonomists for standard genome sequencing and annotation.</title>
        <authorList>
            <consortium name="The Broad Institute Genomics Platform"/>
            <consortium name="The Broad Institute Genome Sequencing Center for Infectious Disease"/>
            <person name="Wu L."/>
            <person name="Ma J."/>
        </authorList>
    </citation>
    <scope>NUCLEOTIDE SEQUENCE [LARGE SCALE GENOMIC DNA]</scope>
    <source>
        <strain evidence="3">IBRC-M 10908</strain>
    </source>
</reference>
<keyword evidence="1" id="KW-0472">Membrane</keyword>
<keyword evidence="1" id="KW-0812">Transmembrane</keyword>
<dbReference type="EMBL" id="JBHSDK010000028">
    <property type="protein sequence ID" value="MFC4337284.1"/>
    <property type="molecule type" value="Genomic_DNA"/>
</dbReference>
<evidence type="ECO:0000313" key="2">
    <source>
        <dbReference type="EMBL" id="MFC4337284.1"/>
    </source>
</evidence>
<organism evidence="2 3">
    <name type="scientific">Salininema proteolyticum</name>
    <dbReference type="NCBI Taxonomy" id="1607685"/>
    <lineage>
        <taxon>Bacteria</taxon>
        <taxon>Bacillati</taxon>
        <taxon>Actinomycetota</taxon>
        <taxon>Actinomycetes</taxon>
        <taxon>Glycomycetales</taxon>
        <taxon>Glycomycetaceae</taxon>
        <taxon>Salininema</taxon>
    </lineage>
</organism>
<protein>
    <submittedName>
        <fullName evidence="2">Uncharacterized protein</fullName>
    </submittedName>
</protein>
<evidence type="ECO:0000313" key="3">
    <source>
        <dbReference type="Proteomes" id="UP001595823"/>
    </source>
</evidence>
<dbReference type="RefSeq" id="WP_380624115.1">
    <property type="nucleotide sequence ID" value="NZ_JBHSDK010000028.1"/>
</dbReference>
<sequence>MEIHVSQRHRWITGAVGALCVLVGASLLFMAPLLSLGVLLIVLGLLAVLVGAVVLRLPYLIATRESLIFPLSPAHYRVAVPEGAAIQVSFPHIFFVDRHGSVRQVPVKLRKCLDAGQLEAFSAAHPAIPQSQAPRQIDYWNNSPGNARPRR</sequence>
<name>A0ABV8U2E0_9ACTN</name>
<accession>A0ABV8U2E0</accession>
<keyword evidence="3" id="KW-1185">Reference proteome</keyword>
<proteinExistence type="predicted"/>
<gene>
    <name evidence="2" type="ORF">ACFPET_18960</name>
</gene>
<comment type="caution">
    <text evidence="2">The sequence shown here is derived from an EMBL/GenBank/DDBJ whole genome shotgun (WGS) entry which is preliminary data.</text>
</comment>
<feature type="transmembrane region" description="Helical" evidence="1">
    <location>
        <begin position="12"/>
        <end position="31"/>
    </location>
</feature>
<dbReference type="Proteomes" id="UP001595823">
    <property type="component" value="Unassembled WGS sequence"/>
</dbReference>